<sequence length="129" mass="14656">MKKEVAAANPDAYVAALDGWRRDFVEALRAAVLEAAPDLDERIKWRHLVYFSNGPVLLIRAEQERVLFGFWRGKRLLHLEPRMTGGGKYELRTLELRQGTPLDRATVLELVRNAVALNHRIGNPTTITP</sequence>
<protein>
    <submittedName>
        <fullName evidence="2">DUF1801 domain-containing protein</fullName>
    </submittedName>
</protein>
<reference evidence="2 3" key="1">
    <citation type="submission" date="2019-12" db="EMBL/GenBank/DDBJ databases">
        <title>Novel species isolated from a subtropical stream in China.</title>
        <authorList>
            <person name="Lu H."/>
        </authorList>
    </citation>
    <scope>NUCLEOTIDE SEQUENCE [LARGE SCALE GENOMIC DNA]</scope>
    <source>
        <strain evidence="2 3">DS3</strain>
    </source>
</reference>
<evidence type="ECO:0000259" key="1">
    <source>
        <dbReference type="Pfam" id="PF08818"/>
    </source>
</evidence>
<dbReference type="EMBL" id="WWCJ01000003">
    <property type="protein sequence ID" value="MYN01456.1"/>
    <property type="molecule type" value="Genomic_DNA"/>
</dbReference>
<proteinExistence type="predicted"/>
<evidence type="ECO:0000313" key="3">
    <source>
        <dbReference type="Proteomes" id="UP000448575"/>
    </source>
</evidence>
<accession>A0A6N9HDD8</accession>
<organism evidence="2 3">
    <name type="scientific">Pseudoduganella guangdongensis</name>
    <dbReference type="NCBI Taxonomy" id="2692179"/>
    <lineage>
        <taxon>Bacteria</taxon>
        <taxon>Pseudomonadati</taxon>
        <taxon>Pseudomonadota</taxon>
        <taxon>Betaproteobacteria</taxon>
        <taxon>Burkholderiales</taxon>
        <taxon>Oxalobacteraceae</taxon>
        <taxon>Telluria group</taxon>
        <taxon>Pseudoduganella</taxon>
    </lineage>
</organism>
<dbReference type="Proteomes" id="UP000448575">
    <property type="component" value="Unassembled WGS sequence"/>
</dbReference>
<keyword evidence="3" id="KW-1185">Reference proteome</keyword>
<gene>
    <name evidence="2" type="ORF">GTP41_05015</name>
</gene>
<dbReference type="Pfam" id="PF08818">
    <property type="entry name" value="DUF1801"/>
    <property type="match status" value="1"/>
</dbReference>
<feature type="domain" description="YdhG-like" evidence="1">
    <location>
        <begin position="21"/>
        <end position="115"/>
    </location>
</feature>
<evidence type="ECO:0000313" key="2">
    <source>
        <dbReference type="EMBL" id="MYN01456.1"/>
    </source>
</evidence>
<dbReference type="SUPFAM" id="SSF159888">
    <property type="entry name" value="YdhG-like"/>
    <property type="match status" value="1"/>
</dbReference>
<comment type="caution">
    <text evidence="2">The sequence shown here is derived from an EMBL/GenBank/DDBJ whole genome shotgun (WGS) entry which is preliminary data.</text>
</comment>
<dbReference type="InterPro" id="IPR014922">
    <property type="entry name" value="YdhG-like"/>
</dbReference>
<dbReference type="AlphaFoldDB" id="A0A6N9HDD8"/>
<dbReference type="Gene3D" id="3.90.1150.200">
    <property type="match status" value="1"/>
</dbReference>
<dbReference type="RefSeq" id="WP_161024475.1">
    <property type="nucleotide sequence ID" value="NZ_WWCJ01000003.1"/>
</dbReference>
<name>A0A6N9HDD8_9BURK</name>